<dbReference type="InterPro" id="IPR049511">
    <property type="entry name" value="PGH-like_rpt"/>
</dbReference>
<name>A0A367RZ93_9NOSO</name>
<reference evidence="2" key="1">
    <citation type="submission" date="2016-04" db="EMBL/GenBank/DDBJ databases">
        <authorList>
            <person name="Tabuchi Yagui T.R."/>
        </authorList>
    </citation>
    <scope>NUCLEOTIDE SEQUENCE [LARGE SCALE GENOMIC DNA]</scope>
    <source>
        <strain evidence="2">NIES-26</strain>
    </source>
</reference>
<keyword evidence="3" id="KW-1185">Reference proteome</keyword>
<dbReference type="Pfam" id="PF17660">
    <property type="entry name" value="BTRD1"/>
    <property type="match status" value="5"/>
</dbReference>
<dbReference type="Pfam" id="PF00144">
    <property type="entry name" value="Beta-lactamase"/>
    <property type="match status" value="1"/>
</dbReference>
<feature type="domain" description="Beta-lactamase-related" evidence="1">
    <location>
        <begin position="259"/>
        <end position="576"/>
    </location>
</feature>
<dbReference type="InterPro" id="IPR012338">
    <property type="entry name" value="Beta-lactam/transpept-like"/>
</dbReference>
<dbReference type="Gene3D" id="3.40.710.10">
    <property type="entry name" value="DD-peptidase/beta-lactamase superfamily"/>
    <property type="match status" value="1"/>
</dbReference>
<organism evidence="2 3">
    <name type="scientific">Nostoc minutum NIES-26</name>
    <dbReference type="NCBI Taxonomy" id="1844469"/>
    <lineage>
        <taxon>Bacteria</taxon>
        <taxon>Bacillati</taxon>
        <taxon>Cyanobacteriota</taxon>
        <taxon>Cyanophyceae</taxon>
        <taxon>Nostocales</taxon>
        <taxon>Nostocaceae</taxon>
        <taxon>Nostoc</taxon>
    </lineage>
</organism>
<protein>
    <recommendedName>
        <fullName evidence="1">Beta-lactamase-related domain-containing protein</fullName>
    </recommendedName>
</protein>
<dbReference type="SUPFAM" id="SSF56601">
    <property type="entry name" value="beta-lactamase/transpeptidase-like"/>
    <property type="match status" value="1"/>
</dbReference>
<evidence type="ECO:0000313" key="3">
    <source>
        <dbReference type="Proteomes" id="UP000252107"/>
    </source>
</evidence>
<dbReference type="AlphaFoldDB" id="A0A367RZ93"/>
<evidence type="ECO:0000259" key="1">
    <source>
        <dbReference type="Pfam" id="PF00144"/>
    </source>
</evidence>
<proteinExistence type="predicted"/>
<accession>A0A367RZ93</accession>
<evidence type="ECO:0000313" key="2">
    <source>
        <dbReference type="EMBL" id="RCJ41319.1"/>
    </source>
</evidence>
<dbReference type="Proteomes" id="UP000252107">
    <property type="component" value="Unassembled WGS sequence"/>
</dbReference>
<sequence>MTSAEYQSEFNKYTDLGYRPVLVSGYAVGNQDRYAALFEKTANAPAWVARHGLSSAQYQTEFNKYTAQGYRPVQVSGYTVNNVDRYAVIFEKTANAPAWVARHGMTSGEYQNEFNKYTSQGYRPIDISGYTVNNVDRYAVIFEKTANAPAWVARHGMTSSVYQSEFNKYTSQGYRLVKVSGYSLNSQDRYAAIWEKSGSGAWVARHGMTSQEYQDEFDRYFYQGYRPVWVNGYTVSGQDRYAAIWESQNGYKSSELQAIDQTVAQFMQTYDVPGLSLAIAKDNRLVLAKTYGYADKSTGTKVAPRHRFRIASVSKPITAIAIMKLVEQKQLKLSDKVFGQGGILGTQYGSTPYKTNIEKITVEHLLTHLAGGWSNSSNDPMFSNPLMNHAELISWVLDNRSLDNTPGTNYAYSNFGYCVLGRVIEKVTGETYENYVKNNILKQSGVTDMRIGGDTEAQRKANEVIYYGQGGENPYGMKVARMDAHGGWIAKPIDLVRLLVRVDGLNTKPDILAASTLTTMYTGSSVNSSYAKGWSVNSSDNHWHNGSLPGEQAIMVNTSSGFSWAVLVNTRSQKSDFSGDLDKLMWDVKSKVSTWPAFDLF</sequence>
<dbReference type="PANTHER" id="PTHR46825:SF7">
    <property type="entry name" value="D-ALANYL-D-ALANINE CARBOXYPEPTIDASE"/>
    <property type="match status" value="1"/>
</dbReference>
<comment type="caution">
    <text evidence="2">The sequence shown here is derived from an EMBL/GenBank/DDBJ whole genome shotgun (WGS) entry which is preliminary data.</text>
</comment>
<dbReference type="PANTHER" id="PTHR46825">
    <property type="entry name" value="D-ALANYL-D-ALANINE-CARBOXYPEPTIDASE/ENDOPEPTIDASE AMPH"/>
    <property type="match status" value="1"/>
</dbReference>
<dbReference type="InterPro" id="IPR001466">
    <property type="entry name" value="Beta-lactam-related"/>
</dbReference>
<dbReference type="InterPro" id="IPR050491">
    <property type="entry name" value="AmpC-like"/>
</dbReference>
<dbReference type="EMBL" id="LXQD01000023">
    <property type="protein sequence ID" value="RCJ41319.1"/>
    <property type="molecule type" value="Genomic_DNA"/>
</dbReference>
<gene>
    <name evidence="2" type="ORF">A6770_08880</name>
</gene>